<reference evidence="3" key="1">
    <citation type="journal article" date="2021" name="PeerJ">
        <title>Extensive microbial diversity within the chicken gut microbiome revealed by metagenomics and culture.</title>
        <authorList>
            <person name="Gilroy R."/>
            <person name="Ravi A."/>
            <person name="Getino M."/>
            <person name="Pursley I."/>
            <person name="Horton D.L."/>
            <person name="Alikhan N.F."/>
            <person name="Baker D."/>
            <person name="Gharbi K."/>
            <person name="Hall N."/>
            <person name="Watson M."/>
            <person name="Adriaenssens E.M."/>
            <person name="Foster-Nyarko E."/>
            <person name="Jarju S."/>
            <person name="Secka A."/>
            <person name="Antonio M."/>
            <person name="Oren A."/>
            <person name="Chaudhuri R.R."/>
            <person name="La Ragione R."/>
            <person name="Hildebrand F."/>
            <person name="Pallen M.J."/>
        </authorList>
    </citation>
    <scope>NUCLEOTIDE SEQUENCE</scope>
    <source>
        <strain evidence="3">CHK186-16707</strain>
    </source>
</reference>
<proteinExistence type="predicted"/>
<feature type="compositionally biased region" description="Low complexity" evidence="2">
    <location>
        <begin position="132"/>
        <end position="145"/>
    </location>
</feature>
<dbReference type="Proteomes" id="UP000824225">
    <property type="component" value="Unassembled WGS sequence"/>
</dbReference>
<feature type="region of interest" description="Disordered" evidence="2">
    <location>
        <begin position="289"/>
        <end position="354"/>
    </location>
</feature>
<gene>
    <name evidence="3" type="ORF">H9962_08880</name>
</gene>
<feature type="region of interest" description="Disordered" evidence="2">
    <location>
        <begin position="83"/>
        <end position="177"/>
    </location>
</feature>
<accession>A0A9D2KLJ0</accession>
<reference evidence="3" key="2">
    <citation type="submission" date="2021-04" db="EMBL/GenBank/DDBJ databases">
        <authorList>
            <person name="Gilroy R."/>
        </authorList>
    </citation>
    <scope>NUCLEOTIDE SEQUENCE</scope>
    <source>
        <strain evidence="3">CHK186-16707</strain>
    </source>
</reference>
<dbReference type="Gene3D" id="1.20.1270.70">
    <property type="entry name" value="Designed single chain three-helix bundle"/>
    <property type="match status" value="1"/>
</dbReference>
<organism evidence="3 4">
    <name type="scientific">Candidatus Mailhella merdigallinarum</name>
    <dbReference type="NCBI Taxonomy" id="2838658"/>
    <lineage>
        <taxon>Bacteria</taxon>
        <taxon>Pseudomonadati</taxon>
        <taxon>Thermodesulfobacteriota</taxon>
        <taxon>Desulfovibrionia</taxon>
        <taxon>Desulfovibrionales</taxon>
        <taxon>Desulfovibrionaceae</taxon>
        <taxon>Mailhella</taxon>
    </lineage>
</organism>
<feature type="coiled-coil region" evidence="1">
    <location>
        <begin position="494"/>
        <end position="537"/>
    </location>
</feature>
<evidence type="ECO:0000313" key="3">
    <source>
        <dbReference type="EMBL" id="HJA09285.1"/>
    </source>
</evidence>
<dbReference type="AlphaFoldDB" id="A0A9D2KLJ0"/>
<keyword evidence="1" id="KW-0175">Coiled coil</keyword>
<feature type="region of interest" description="Disordered" evidence="2">
    <location>
        <begin position="236"/>
        <end position="259"/>
    </location>
</feature>
<dbReference type="EMBL" id="DXAN01000028">
    <property type="protein sequence ID" value="HJA09285.1"/>
    <property type="molecule type" value="Genomic_DNA"/>
</dbReference>
<sequence>MDPSRTPPSSEADDDIIELTDIVEKGAVPAASGDAGAGDNPLESQMADLLAETGKGPVSGEDAFDLDSLLKASGLNDGGELAEAKTAGVSSDAASAEVAGREAPSDEELDMPDMGEVDALLRDLVAPEQPEVPASDSVPDAASASTTDFEAVLQASAERENTVQDTDESGAAAEPEVDVDDLDSLLDSIMNPGTVTTVPSEAGASDMEETAEIADLDALLNAAQADDAHAKLSVTSSEAAESALKTAAPAPEAPVLSPVSAVEAELPEISSDVEPPAVDMEDDFDLDALLGAARAEMTDESAAPAATEAPLPGSGSDAGTEAEAGEDPLSGLDDLFAATESEETATGADLPLASDLDDPLLVGEAERPEPDLSALVLSSLDALAADIAAMQEKINEVADGNGGPDSSAFDAVRERVDDLTAEVRDLAERHADGLAAAEARISALEAELAAQGARTVTPLELPPEGSAFRTELAALIREVVVRELQEGEHVPPYAESMSEDMARLEERVDAMEASGERAAAEAAARVIREEIAALLAETGPES</sequence>
<feature type="compositionally biased region" description="Low complexity" evidence="2">
    <location>
        <begin position="344"/>
        <end position="354"/>
    </location>
</feature>
<feature type="compositionally biased region" description="Acidic residues" evidence="2">
    <location>
        <begin position="105"/>
        <end position="116"/>
    </location>
</feature>
<evidence type="ECO:0000256" key="1">
    <source>
        <dbReference type="SAM" id="Coils"/>
    </source>
</evidence>
<evidence type="ECO:0000313" key="4">
    <source>
        <dbReference type="Proteomes" id="UP000824225"/>
    </source>
</evidence>
<comment type="caution">
    <text evidence="3">The sequence shown here is derived from an EMBL/GenBank/DDBJ whole genome shotgun (WGS) entry which is preliminary data.</text>
</comment>
<feature type="coiled-coil region" evidence="1">
    <location>
        <begin position="409"/>
        <end position="454"/>
    </location>
</feature>
<evidence type="ECO:0000256" key="2">
    <source>
        <dbReference type="SAM" id="MobiDB-lite"/>
    </source>
</evidence>
<name>A0A9D2KLJ0_9BACT</name>
<protein>
    <submittedName>
        <fullName evidence="3">Uncharacterized protein</fullName>
    </submittedName>
</protein>